<dbReference type="PIRSF" id="PIRSF006483">
    <property type="entry name" value="Membrane_protein_YitT"/>
    <property type="match status" value="1"/>
</dbReference>
<comment type="subcellular location">
    <subcellularLocation>
        <location evidence="1">Cell membrane</location>
        <topology evidence="1">Multi-pass membrane protein</topology>
    </subcellularLocation>
</comment>
<dbReference type="Pfam" id="PF10035">
    <property type="entry name" value="DUF2179"/>
    <property type="match status" value="1"/>
</dbReference>
<comment type="caution">
    <text evidence="8">The sequence shown here is derived from an EMBL/GenBank/DDBJ whole genome shotgun (WGS) entry which is preliminary data.</text>
</comment>
<keyword evidence="4 6" id="KW-1133">Transmembrane helix</keyword>
<protein>
    <submittedName>
        <fullName evidence="8">YitT family protein</fullName>
    </submittedName>
</protein>
<dbReference type="PANTHER" id="PTHR33545">
    <property type="entry name" value="UPF0750 MEMBRANE PROTEIN YITT-RELATED"/>
    <property type="match status" value="1"/>
</dbReference>
<keyword evidence="5 6" id="KW-0472">Membrane</keyword>
<feature type="transmembrane region" description="Helical" evidence="6">
    <location>
        <begin position="125"/>
        <end position="143"/>
    </location>
</feature>
<evidence type="ECO:0000313" key="8">
    <source>
        <dbReference type="EMBL" id="MFB5266715.1"/>
    </source>
</evidence>
<accession>A0ABV5AR69</accession>
<sequence length="299" mass="32103">MSSSYSPSERRKRIAERIPVSGPRRNVLDVILIILGSLITALAFNMFLLPSRIASGGVSGLSILAEAWFGLEPAFTQWALNIPLFIAGVLLLGRQYGLRSLLGSVLLPLFVYLTSNWPVPTTNPLLASLYGGIGVGLGLGIVFRGRGSTGGLSILAQIIQKYTGFSFSLSVVLLDGTVILLAGFALSPENALYALIGLYITGKVIDAVEMGLGYSKVAYIISNHKEKMAKAILEDLDRGLTELAGRGGFTQENRPVLMVVVGQNEVTRLKTLVRSVDPDAFVIIGNTYEVLGKGFKRES</sequence>
<evidence type="ECO:0000256" key="3">
    <source>
        <dbReference type="ARBA" id="ARBA00022692"/>
    </source>
</evidence>
<keyword evidence="3 6" id="KW-0812">Transmembrane</keyword>
<dbReference type="EMBL" id="JBHHMI010000005">
    <property type="protein sequence ID" value="MFB5266715.1"/>
    <property type="molecule type" value="Genomic_DNA"/>
</dbReference>
<organism evidence="8 9">
    <name type="scientific">Paenibacillus enshidis</name>
    <dbReference type="NCBI Taxonomy" id="1458439"/>
    <lineage>
        <taxon>Bacteria</taxon>
        <taxon>Bacillati</taxon>
        <taxon>Bacillota</taxon>
        <taxon>Bacilli</taxon>
        <taxon>Bacillales</taxon>
        <taxon>Paenibacillaceae</taxon>
        <taxon>Paenibacillus</taxon>
    </lineage>
</organism>
<evidence type="ECO:0000256" key="2">
    <source>
        <dbReference type="ARBA" id="ARBA00022475"/>
    </source>
</evidence>
<evidence type="ECO:0000256" key="4">
    <source>
        <dbReference type="ARBA" id="ARBA00022989"/>
    </source>
</evidence>
<dbReference type="InterPro" id="IPR003740">
    <property type="entry name" value="YitT"/>
</dbReference>
<evidence type="ECO:0000313" key="9">
    <source>
        <dbReference type="Proteomes" id="UP001580346"/>
    </source>
</evidence>
<dbReference type="InterPro" id="IPR019264">
    <property type="entry name" value="DUF2179"/>
</dbReference>
<feature type="transmembrane region" description="Helical" evidence="6">
    <location>
        <begin position="164"/>
        <end position="186"/>
    </location>
</feature>
<feature type="transmembrane region" description="Helical" evidence="6">
    <location>
        <begin position="75"/>
        <end position="93"/>
    </location>
</feature>
<evidence type="ECO:0000259" key="7">
    <source>
        <dbReference type="Pfam" id="PF10035"/>
    </source>
</evidence>
<keyword evidence="2" id="KW-1003">Cell membrane</keyword>
<dbReference type="RefSeq" id="WP_375354597.1">
    <property type="nucleotide sequence ID" value="NZ_JBHHMI010000005.1"/>
</dbReference>
<feature type="transmembrane region" description="Helical" evidence="6">
    <location>
        <begin position="192"/>
        <end position="212"/>
    </location>
</feature>
<dbReference type="CDD" id="cd16380">
    <property type="entry name" value="YitT_C"/>
    <property type="match status" value="1"/>
</dbReference>
<evidence type="ECO:0000256" key="6">
    <source>
        <dbReference type="SAM" id="Phobius"/>
    </source>
</evidence>
<evidence type="ECO:0000256" key="1">
    <source>
        <dbReference type="ARBA" id="ARBA00004651"/>
    </source>
</evidence>
<feature type="domain" description="DUF2179" evidence="7">
    <location>
        <begin position="238"/>
        <end position="292"/>
    </location>
</feature>
<dbReference type="InterPro" id="IPR051461">
    <property type="entry name" value="UPF0750_membrane"/>
</dbReference>
<feature type="transmembrane region" description="Helical" evidence="6">
    <location>
        <begin position="100"/>
        <end position="119"/>
    </location>
</feature>
<gene>
    <name evidence="8" type="ORF">ACE41H_07940</name>
</gene>
<keyword evidence="9" id="KW-1185">Reference proteome</keyword>
<name>A0ABV5AR69_9BACL</name>
<dbReference type="Gene3D" id="3.30.70.120">
    <property type="match status" value="1"/>
</dbReference>
<feature type="transmembrane region" description="Helical" evidence="6">
    <location>
        <begin position="27"/>
        <end position="49"/>
    </location>
</feature>
<evidence type="ECO:0000256" key="5">
    <source>
        <dbReference type="ARBA" id="ARBA00023136"/>
    </source>
</evidence>
<dbReference type="PANTHER" id="PTHR33545:SF9">
    <property type="entry name" value="UPF0750 MEMBRANE PROTEIN YITE"/>
    <property type="match status" value="1"/>
</dbReference>
<proteinExistence type="predicted"/>
<dbReference type="InterPro" id="IPR015867">
    <property type="entry name" value="N-reg_PII/ATP_PRibTrfase_C"/>
</dbReference>
<dbReference type="Proteomes" id="UP001580346">
    <property type="component" value="Unassembled WGS sequence"/>
</dbReference>
<dbReference type="Pfam" id="PF02588">
    <property type="entry name" value="YitT_membrane"/>
    <property type="match status" value="1"/>
</dbReference>
<reference evidence="8 9" key="1">
    <citation type="submission" date="2024-09" db="EMBL/GenBank/DDBJ databases">
        <title>Paenibacillus zeirhizospherea sp. nov., isolated from surface of the maize (Zea mays) roots in a horticulture field, Hungary.</title>
        <authorList>
            <person name="Marton D."/>
            <person name="Farkas M."/>
            <person name="Bedics A."/>
            <person name="Toth E."/>
            <person name="Tancsics A."/>
            <person name="Boka K."/>
            <person name="Maroti G."/>
            <person name="Kriszt B."/>
            <person name="Cserhati M."/>
        </authorList>
    </citation>
    <scope>NUCLEOTIDE SEQUENCE [LARGE SCALE GENOMIC DNA]</scope>
    <source>
        <strain evidence="8 9">KCTC 33519</strain>
    </source>
</reference>